<dbReference type="RefSeq" id="WP_104435517.1">
    <property type="nucleotide sequence ID" value="NZ_PTJA01000002.1"/>
</dbReference>
<keyword evidence="1" id="KW-0812">Transmembrane</keyword>
<keyword evidence="3" id="KW-1185">Reference proteome</keyword>
<reference evidence="2 3" key="1">
    <citation type="submission" date="2018-02" db="EMBL/GenBank/DDBJ databases">
        <title>Genomic Encyclopedia of Archaeal and Bacterial Type Strains, Phase II (KMG-II): from individual species to whole genera.</title>
        <authorList>
            <person name="Goeker M."/>
        </authorList>
    </citation>
    <scope>NUCLEOTIDE SEQUENCE [LARGE SCALE GENOMIC DNA]</scope>
    <source>
        <strain evidence="2 3">DSM 3808</strain>
    </source>
</reference>
<accession>A0A2S6HXK2</accession>
<feature type="transmembrane region" description="Helical" evidence="1">
    <location>
        <begin position="20"/>
        <end position="38"/>
    </location>
</feature>
<dbReference type="EMBL" id="PTJA01000002">
    <property type="protein sequence ID" value="PPK82742.1"/>
    <property type="molecule type" value="Genomic_DNA"/>
</dbReference>
<feature type="transmembrane region" description="Helical" evidence="1">
    <location>
        <begin position="50"/>
        <end position="68"/>
    </location>
</feature>
<comment type="caution">
    <text evidence="2">The sequence shown here is derived from an EMBL/GenBank/DDBJ whole genome shotgun (WGS) entry which is preliminary data.</text>
</comment>
<sequence length="117" mass="13252">MERLKTVGLDFYKCLKYSSIISGILVVVVGVSSFVISRGNLMAALENMKAILFAAGSIGLIMGAVSILRKDRENEKDWLEWKKRFKIFSYRVAISIMSIIILLYGCIIDELLFMLNH</sequence>
<keyword evidence="1" id="KW-1133">Transmembrane helix</keyword>
<evidence type="ECO:0000256" key="1">
    <source>
        <dbReference type="SAM" id="Phobius"/>
    </source>
</evidence>
<gene>
    <name evidence="2" type="ORF">BXY41_102432</name>
</gene>
<organism evidence="2 3">
    <name type="scientific">Lacrimispora xylanisolvens</name>
    <dbReference type="NCBI Taxonomy" id="384636"/>
    <lineage>
        <taxon>Bacteria</taxon>
        <taxon>Bacillati</taxon>
        <taxon>Bacillota</taxon>
        <taxon>Clostridia</taxon>
        <taxon>Lachnospirales</taxon>
        <taxon>Lachnospiraceae</taxon>
        <taxon>Lacrimispora</taxon>
    </lineage>
</organism>
<name>A0A2S6HXK2_9FIRM</name>
<proteinExistence type="predicted"/>
<keyword evidence="1" id="KW-0472">Membrane</keyword>
<dbReference type="AlphaFoldDB" id="A0A2S6HXK2"/>
<feature type="transmembrane region" description="Helical" evidence="1">
    <location>
        <begin position="88"/>
        <end position="115"/>
    </location>
</feature>
<evidence type="ECO:0000313" key="2">
    <source>
        <dbReference type="EMBL" id="PPK82742.1"/>
    </source>
</evidence>
<dbReference type="Proteomes" id="UP000237749">
    <property type="component" value="Unassembled WGS sequence"/>
</dbReference>
<evidence type="ECO:0000313" key="3">
    <source>
        <dbReference type="Proteomes" id="UP000237749"/>
    </source>
</evidence>
<protein>
    <submittedName>
        <fullName evidence="2">Uncharacterized protein</fullName>
    </submittedName>
</protein>